<dbReference type="AlphaFoldDB" id="A0A9Q1BWG5"/>
<proteinExistence type="predicted"/>
<evidence type="ECO:0000313" key="1">
    <source>
        <dbReference type="EMBL" id="KAJ8033844.1"/>
    </source>
</evidence>
<accession>A0A9Q1BWG5</accession>
<name>A0A9Q1BWG5_HOLLE</name>
<sequence>MAIRSQTTPEAKRDMLLILEDRIRQLDEDWSKFLEWSAFIHNKAATEIKMFDRETAFKILGRSIILYTDVIDSLQIHQTNISMIIQEIKNLQVVENLDEAMIRVVNLMERIAKLSRSSTERHEIMENSLRKLEDAGALVYSPWTLSIRQTLGWSRSVHNNFYKDSDDYMRGL</sequence>
<organism evidence="1 2">
    <name type="scientific">Holothuria leucospilota</name>
    <name type="common">Black long sea cucumber</name>
    <name type="synonym">Mertensiothuria leucospilota</name>
    <dbReference type="NCBI Taxonomy" id="206669"/>
    <lineage>
        <taxon>Eukaryota</taxon>
        <taxon>Metazoa</taxon>
        <taxon>Echinodermata</taxon>
        <taxon>Eleutherozoa</taxon>
        <taxon>Echinozoa</taxon>
        <taxon>Holothuroidea</taxon>
        <taxon>Aspidochirotacea</taxon>
        <taxon>Aspidochirotida</taxon>
        <taxon>Holothuriidae</taxon>
        <taxon>Holothuria</taxon>
    </lineage>
</organism>
<reference evidence="1" key="1">
    <citation type="submission" date="2021-10" db="EMBL/GenBank/DDBJ databases">
        <title>Tropical sea cucumber genome reveals ecological adaptation and Cuvierian tubules defense mechanism.</title>
        <authorList>
            <person name="Chen T."/>
        </authorList>
    </citation>
    <scope>NUCLEOTIDE SEQUENCE</scope>
    <source>
        <strain evidence="1">Nanhai2018</strain>
        <tissue evidence="1">Muscle</tissue>
    </source>
</reference>
<dbReference type="EMBL" id="JAIZAY010000011">
    <property type="protein sequence ID" value="KAJ8033844.1"/>
    <property type="molecule type" value="Genomic_DNA"/>
</dbReference>
<dbReference type="Proteomes" id="UP001152320">
    <property type="component" value="Chromosome 11"/>
</dbReference>
<evidence type="ECO:0000313" key="2">
    <source>
        <dbReference type="Proteomes" id="UP001152320"/>
    </source>
</evidence>
<keyword evidence="2" id="KW-1185">Reference proteome</keyword>
<protein>
    <submittedName>
        <fullName evidence="1">Uncharacterized protein</fullName>
    </submittedName>
</protein>
<gene>
    <name evidence="1" type="ORF">HOLleu_24208</name>
</gene>
<comment type="caution">
    <text evidence="1">The sequence shown here is derived from an EMBL/GenBank/DDBJ whole genome shotgun (WGS) entry which is preliminary data.</text>
</comment>